<evidence type="ECO:0000313" key="3">
    <source>
        <dbReference type="Proteomes" id="UP000541444"/>
    </source>
</evidence>
<dbReference type="Gene3D" id="3.40.50.1470">
    <property type="entry name" value="Peptidyl-tRNA hydrolase"/>
    <property type="match status" value="1"/>
</dbReference>
<dbReference type="AlphaFoldDB" id="A0A7J7P1L2"/>
<dbReference type="PROSITE" id="PS01196">
    <property type="entry name" value="PEPT_TRNA_HYDROL_2"/>
    <property type="match status" value="1"/>
</dbReference>
<organism evidence="2 3">
    <name type="scientific">Kingdonia uniflora</name>
    <dbReference type="NCBI Taxonomy" id="39325"/>
    <lineage>
        <taxon>Eukaryota</taxon>
        <taxon>Viridiplantae</taxon>
        <taxon>Streptophyta</taxon>
        <taxon>Embryophyta</taxon>
        <taxon>Tracheophyta</taxon>
        <taxon>Spermatophyta</taxon>
        <taxon>Magnoliopsida</taxon>
        <taxon>Ranunculales</taxon>
        <taxon>Circaeasteraceae</taxon>
        <taxon>Kingdonia</taxon>
    </lineage>
</organism>
<dbReference type="InterPro" id="IPR018171">
    <property type="entry name" value="Pept_tRNA_hydro_CS"/>
</dbReference>
<dbReference type="Proteomes" id="UP000541444">
    <property type="component" value="Unassembled WGS sequence"/>
</dbReference>
<name>A0A7J7P1L2_9MAGN</name>
<proteinExistence type="inferred from homology"/>
<accession>A0A7J7P1L2</accession>
<keyword evidence="3" id="KW-1185">Reference proteome</keyword>
<gene>
    <name evidence="2" type="ORF">GIB67_001368</name>
</gene>
<comment type="caution">
    <text evidence="2">The sequence shown here is derived from an EMBL/GenBank/DDBJ whole genome shotgun (WGS) entry which is preliminary data.</text>
</comment>
<sequence length="281" mass="31471">MFLKVRFPHALILFQNVEHYRGGFPLVEYLELVAKYGSMLHAIPFPNTCIPNRTSLYLQRKRLVPTKLRISASLPDTDGVHVEYTPWLVVGLGNPGNKYHETRHNVGFEMIDCISQKEGIKLNTIQSKALLGIGSIGEVPILLVKPQTYMNFSGESVGPLAAYYQVPLRHILLVYDEMSLPNGVMRLQPKGGHGHHNGLKSVIANLDACRGFSRLCIGIGNPPGTMDVKAYLLQKFSSEERKQVDGALEQGVEAVRTLVRKGFDENITKFNLGQKYKYHKV</sequence>
<dbReference type="PANTHER" id="PTHR17224">
    <property type="entry name" value="PEPTIDYL-TRNA HYDROLASE"/>
    <property type="match status" value="1"/>
</dbReference>
<dbReference type="GO" id="GO:0004045">
    <property type="term" value="F:peptidyl-tRNA hydrolase activity"/>
    <property type="evidence" value="ECO:0007669"/>
    <property type="project" value="InterPro"/>
</dbReference>
<comment type="similarity">
    <text evidence="1">Belongs to the PTH family.</text>
</comment>
<dbReference type="FunFam" id="3.40.50.1470:FF:000001">
    <property type="entry name" value="Peptidyl-tRNA hydrolase"/>
    <property type="match status" value="1"/>
</dbReference>
<dbReference type="Pfam" id="PF01195">
    <property type="entry name" value="Pept_tRNA_hydro"/>
    <property type="match status" value="1"/>
</dbReference>
<dbReference type="OrthoDB" id="1711136at2759"/>
<evidence type="ECO:0000313" key="2">
    <source>
        <dbReference type="EMBL" id="KAF6173203.1"/>
    </source>
</evidence>
<dbReference type="NCBIfam" id="TIGR00447">
    <property type="entry name" value="pth"/>
    <property type="match status" value="1"/>
</dbReference>
<dbReference type="PANTHER" id="PTHR17224:SF3">
    <property type="entry name" value="CHLOROPLASTIC GROUP IIB INTRON SPLICING FACILITATOR CRS2-B, CHLOROPLASTIC"/>
    <property type="match status" value="1"/>
</dbReference>
<protein>
    <submittedName>
        <fullName evidence="2">Uncharacterized protein</fullName>
    </submittedName>
</protein>
<dbReference type="InterPro" id="IPR001328">
    <property type="entry name" value="Pept_tRNA_hydro"/>
</dbReference>
<dbReference type="EMBL" id="JACGCM010000351">
    <property type="protein sequence ID" value="KAF6173203.1"/>
    <property type="molecule type" value="Genomic_DNA"/>
</dbReference>
<evidence type="ECO:0000256" key="1">
    <source>
        <dbReference type="RuleBase" id="RU004320"/>
    </source>
</evidence>
<dbReference type="PROSITE" id="PS01195">
    <property type="entry name" value="PEPT_TRNA_HYDROL_1"/>
    <property type="match status" value="1"/>
</dbReference>
<dbReference type="SUPFAM" id="SSF53178">
    <property type="entry name" value="Peptidyl-tRNA hydrolase-like"/>
    <property type="match status" value="1"/>
</dbReference>
<dbReference type="InterPro" id="IPR036416">
    <property type="entry name" value="Pept_tRNA_hydro_sf"/>
</dbReference>
<reference evidence="2 3" key="1">
    <citation type="journal article" date="2020" name="IScience">
        <title>Genome Sequencing of the Endangered Kingdonia uniflora (Circaeasteraceae, Ranunculales) Reveals Potential Mechanisms of Evolutionary Specialization.</title>
        <authorList>
            <person name="Sun Y."/>
            <person name="Deng T."/>
            <person name="Zhang A."/>
            <person name="Moore M.J."/>
            <person name="Landis J.B."/>
            <person name="Lin N."/>
            <person name="Zhang H."/>
            <person name="Zhang X."/>
            <person name="Huang J."/>
            <person name="Zhang X."/>
            <person name="Sun H."/>
            <person name="Wang H."/>
        </authorList>
    </citation>
    <scope>NUCLEOTIDE SEQUENCE [LARGE SCALE GENOMIC DNA]</scope>
    <source>
        <strain evidence="2">TB1705</strain>
        <tissue evidence="2">Leaf</tissue>
    </source>
</reference>
<dbReference type="HAMAP" id="MF_00083">
    <property type="entry name" value="Pept_tRNA_hydro_bact"/>
    <property type="match status" value="1"/>
</dbReference>